<dbReference type="Pfam" id="PF07729">
    <property type="entry name" value="FCD"/>
    <property type="match status" value="1"/>
</dbReference>
<dbReference type="SUPFAM" id="SSF48008">
    <property type="entry name" value="GntR ligand-binding domain-like"/>
    <property type="match status" value="1"/>
</dbReference>
<dbReference type="Proteomes" id="UP000016566">
    <property type="component" value="Unassembled WGS sequence"/>
</dbReference>
<dbReference type="EMBL" id="BATB01000105">
    <property type="protein sequence ID" value="GAD57564.1"/>
    <property type="molecule type" value="Genomic_DNA"/>
</dbReference>
<dbReference type="PANTHER" id="PTHR43537:SF44">
    <property type="entry name" value="GNTR FAMILY REGULATORY PROTEIN"/>
    <property type="match status" value="1"/>
</dbReference>
<dbReference type="InterPro" id="IPR008920">
    <property type="entry name" value="TF_FadR/GntR_C"/>
</dbReference>
<feature type="domain" description="GntR C-terminal" evidence="4">
    <location>
        <begin position="18"/>
        <end position="143"/>
    </location>
</feature>
<accession>U3AIR1</accession>
<evidence type="ECO:0000256" key="2">
    <source>
        <dbReference type="ARBA" id="ARBA00023125"/>
    </source>
</evidence>
<dbReference type="eggNOG" id="COG2186">
    <property type="taxonomic scope" value="Bacteria"/>
</dbReference>
<name>U3AIR1_9RHOB</name>
<keyword evidence="1" id="KW-0805">Transcription regulation</keyword>
<dbReference type="GO" id="GO:0003677">
    <property type="term" value="F:DNA binding"/>
    <property type="evidence" value="ECO:0007669"/>
    <property type="project" value="UniProtKB-KW"/>
</dbReference>
<evidence type="ECO:0000313" key="6">
    <source>
        <dbReference type="Proteomes" id="UP000016566"/>
    </source>
</evidence>
<organism evidence="5 6">
    <name type="scientific">Limimaricola cinnabarinus LL-001</name>
    <dbReference type="NCBI Taxonomy" id="1337093"/>
    <lineage>
        <taxon>Bacteria</taxon>
        <taxon>Pseudomonadati</taxon>
        <taxon>Pseudomonadota</taxon>
        <taxon>Alphaproteobacteria</taxon>
        <taxon>Rhodobacterales</taxon>
        <taxon>Paracoccaceae</taxon>
        <taxon>Limimaricola</taxon>
    </lineage>
</organism>
<keyword evidence="2" id="KW-0238">DNA-binding</keyword>
<protein>
    <submittedName>
        <fullName evidence="5">Transcriptional regulator, GntR family</fullName>
    </submittedName>
</protein>
<evidence type="ECO:0000313" key="5">
    <source>
        <dbReference type="EMBL" id="GAD57564.1"/>
    </source>
</evidence>
<gene>
    <name evidence="5" type="ORF">MBELCI_3616</name>
</gene>
<dbReference type="SMART" id="SM00895">
    <property type="entry name" value="FCD"/>
    <property type="match status" value="1"/>
</dbReference>
<reference evidence="5" key="1">
    <citation type="journal article" date="2013" name="Genome Announc.">
        <title>Draft Genome Sequence of Loktanella cinnabarina LL-001T, Isolated from Deep-Sea Floor Sediment.</title>
        <authorList>
            <person name="Nishi S."/>
            <person name="Tsubouchi T."/>
            <person name="Takaki Y."/>
            <person name="Koyanagi R."/>
            <person name="Satoh N."/>
            <person name="Maruyama T."/>
            <person name="Hatada Y."/>
        </authorList>
    </citation>
    <scope>NUCLEOTIDE SEQUENCE [LARGE SCALE GENOMIC DNA]</scope>
    <source>
        <strain evidence="5">LL-001</strain>
    </source>
</reference>
<proteinExistence type="predicted"/>
<dbReference type="InterPro" id="IPR011711">
    <property type="entry name" value="GntR_C"/>
</dbReference>
<evidence type="ECO:0000256" key="1">
    <source>
        <dbReference type="ARBA" id="ARBA00023015"/>
    </source>
</evidence>
<dbReference type="STRING" id="1337093.MBELCI_3616"/>
<keyword evidence="3" id="KW-0804">Transcription</keyword>
<comment type="caution">
    <text evidence="5">The sequence shown here is derived from an EMBL/GenBank/DDBJ whole genome shotgun (WGS) entry which is preliminary data.</text>
</comment>
<dbReference type="AlphaFoldDB" id="U3AIR1"/>
<dbReference type="Gene3D" id="1.20.120.530">
    <property type="entry name" value="GntR ligand-binding domain-like"/>
    <property type="match status" value="1"/>
</dbReference>
<evidence type="ECO:0000256" key="3">
    <source>
        <dbReference type="ARBA" id="ARBA00023163"/>
    </source>
</evidence>
<keyword evidence="6" id="KW-1185">Reference proteome</keyword>
<evidence type="ECO:0000259" key="4">
    <source>
        <dbReference type="SMART" id="SM00895"/>
    </source>
</evidence>
<sequence length="155" mass="16539">MLGWMMQNAADVAVLIAAIDEARGVLEPQAAALAARRATRAQVSAIAAGYEGMAVAAEADDVEAAIAADCEFHMAILKATGNPILMAFDSAIDAVLGILFNVAAADHRQIFALNLENHRRVLEAIREGRAEDASAAMLDTIQFTRQSLKRHVLKN</sequence>
<dbReference type="PANTHER" id="PTHR43537">
    <property type="entry name" value="TRANSCRIPTIONAL REGULATOR, GNTR FAMILY"/>
    <property type="match status" value="1"/>
</dbReference>